<evidence type="ECO:0000313" key="3">
    <source>
        <dbReference type="EMBL" id="TDQ50143.1"/>
    </source>
</evidence>
<feature type="region of interest" description="Disordered" evidence="1">
    <location>
        <begin position="1"/>
        <end position="23"/>
    </location>
</feature>
<dbReference type="GO" id="GO:0003824">
    <property type="term" value="F:catalytic activity"/>
    <property type="evidence" value="ECO:0007669"/>
    <property type="project" value="UniProtKB-ARBA"/>
</dbReference>
<name>A0A4R6UW91_9PSEU</name>
<dbReference type="InterPro" id="IPR000073">
    <property type="entry name" value="AB_hydrolase_1"/>
</dbReference>
<dbReference type="InterPro" id="IPR029058">
    <property type="entry name" value="AB_hydrolase_fold"/>
</dbReference>
<organism evidence="3 4">
    <name type="scientific">Actinomycetospora succinea</name>
    <dbReference type="NCBI Taxonomy" id="663603"/>
    <lineage>
        <taxon>Bacteria</taxon>
        <taxon>Bacillati</taxon>
        <taxon>Actinomycetota</taxon>
        <taxon>Actinomycetes</taxon>
        <taxon>Pseudonocardiales</taxon>
        <taxon>Pseudonocardiaceae</taxon>
        <taxon>Actinomycetospora</taxon>
    </lineage>
</organism>
<dbReference type="SUPFAM" id="SSF53474">
    <property type="entry name" value="alpha/beta-Hydrolases"/>
    <property type="match status" value="1"/>
</dbReference>
<accession>A0A4R6UW91</accession>
<protein>
    <recommendedName>
        <fullName evidence="2">AB hydrolase-1 domain-containing protein</fullName>
    </recommendedName>
</protein>
<evidence type="ECO:0000259" key="2">
    <source>
        <dbReference type="Pfam" id="PF00561"/>
    </source>
</evidence>
<dbReference type="Proteomes" id="UP000295705">
    <property type="component" value="Unassembled WGS sequence"/>
</dbReference>
<comment type="caution">
    <text evidence="3">The sequence shown here is derived from an EMBL/GenBank/DDBJ whole genome shotgun (WGS) entry which is preliminary data.</text>
</comment>
<dbReference type="OrthoDB" id="345573at2"/>
<keyword evidence="4" id="KW-1185">Reference proteome</keyword>
<reference evidence="3 4" key="1">
    <citation type="submission" date="2019-03" db="EMBL/GenBank/DDBJ databases">
        <title>Genomic Encyclopedia of Type Strains, Phase IV (KMG-IV): sequencing the most valuable type-strain genomes for metagenomic binning, comparative biology and taxonomic classification.</title>
        <authorList>
            <person name="Goeker M."/>
        </authorList>
    </citation>
    <scope>NUCLEOTIDE SEQUENCE [LARGE SCALE GENOMIC DNA]</scope>
    <source>
        <strain evidence="3 4">DSM 45775</strain>
    </source>
</reference>
<proteinExistence type="predicted"/>
<feature type="domain" description="AB hydrolase-1" evidence="2">
    <location>
        <begin position="122"/>
        <end position="167"/>
    </location>
</feature>
<feature type="compositionally biased region" description="Low complexity" evidence="1">
    <location>
        <begin position="282"/>
        <end position="291"/>
    </location>
</feature>
<dbReference type="RefSeq" id="WP_133829220.1">
    <property type="nucleotide sequence ID" value="NZ_BAABHR010000020.1"/>
</dbReference>
<dbReference type="Gene3D" id="3.40.50.1820">
    <property type="entry name" value="alpha/beta hydrolase"/>
    <property type="match status" value="1"/>
</dbReference>
<evidence type="ECO:0000313" key="4">
    <source>
        <dbReference type="Proteomes" id="UP000295705"/>
    </source>
</evidence>
<evidence type="ECO:0000256" key="1">
    <source>
        <dbReference type="SAM" id="MobiDB-lite"/>
    </source>
</evidence>
<feature type="region of interest" description="Disordered" evidence="1">
    <location>
        <begin position="270"/>
        <end position="291"/>
    </location>
</feature>
<sequence length="291" mass="31630">MDTAGSTPSRRHQTETDSTSGVASLPCPSWWLTVTDLGRATAEMATWHAVRHVLPGGGRGDGRPVLVLPGFLTSDLATAALRAHLRTRGFHTHRWTLGLNRGFTDDILDGLLDRLDELHARHGQPVAIVGWSLGGLMARWLAHVRTDAVDRIVCLGSPWRAEAEENRVTAAFRAAERHWGFSADTQGVMDLIRQPVPVRSVAVYSPWDGLLHGDGCRQDDDDLCENVVVPGSHCGLTHNPAAMIAVADRLEARHEDRRPFAWPRAVSRGFAGSSRRRPAPVPATVPDAAAA</sequence>
<gene>
    <name evidence="3" type="ORF">EV188_110140</name>
</gene>
<dbReference type="EMBL" id="SNYO01000010">
    <property type="protein sequence ID" value="TDQ50143.1"/>
    <property type="molecule type" value="Genomic_DNA"/>
</dbReference>
<dbReference type="Pfam" id="PF00561">
    <property type="entry name" value="Abhydrolase_1"/>
    <property type="match status" value="1"/>
</dbReference>
<dbReference type="AlphaFoldDB" id="A0A4R6UW91"/>